<dbReference type="AlphaFoldDB" id="B9N021"/>
<accession>B9N021</accession>
<proteinExistence type="predicted"/>
<evidence type="ECO:0000313" key="2">
    <source>
        <dbReference type="Proteomes" id="UP000006729"/>
    </source>
</evidence>
<organism evidence="1 2">
    <name type="scientific">Populus trichocarpa</name>
    <name type="common">Western balsam poplar</name>
    <name type="synonym">Populus balsamifera subsp. trichocarpa</name>
    <dbReference type="NCBI Taxonomy" id="3694"/>
    <lineage>
        <taxon>Eukaryota</taxon>
        <taxon>Viridiplantae</taxon>
        <taxon>Streptophyta</taxon>
        <taxon>Embryophyta</taxon>
        <taxon>Tracheophyta</taxon>
        <taxon>Spermatophyta</taxon>
        <taxon>Magnoliopsida</taxon>
        <taxon>eudicotyledons</taxon>
        <taxon>Gunneridae</taxon>
        <taxon>Pentapetalae</taxon>
        <taxon>rosids</taxon>
        <taxon>fabids</taxon>
        <taxon>Malpighiales</taxon>
        <taxon>Salicaceae</taxon>
        <taxon>Saliceae</taxon>
        <taxon>Populus</taxon>
    </lineage>
</organism>
<evidence type="ECO:0000313" key="1">
    <source>
        <dbReference type="EMBL" id="PNT26058.1"/>
    </source>
</evidence>
<dbReference type="InParanoid" id="B9N021"/>
<name>B9N021_POPTR</name>
<protein>
    <submittedName>
        <fullName evidence="1">Uncharacterized protein</fullName>
    </submittedName>
</protein>
<dbReference type="Proteomes" id="UP000006729">
    <property type="component" value="Chromosome 8"/>
</dbReference>
<sequence length="105" mass="11800">MDWSSVMSELPLLQRVAKTARKGWSCLFIGMHLALKGWLGRKCIMAGRPLPQRVAKTTGRGWGCLFIGMYLALNGWLGRKWPQAVDTWHQDPRLMGSASAPNLDF</sequence>
<keyword evidence="2" id="KW-1185">Reference proteome</keyword>
<dbReference type="HOGENOM" id="CLU_2241263_0_0_1"/>
<dbReference type="EMBL" id="CM009297">
    <property type="protein sequence ID" value="PNT26058.1"/>
    <property type="molecule type" value="Genomic_DNA"/>
</dbReference>
<gene>
    <name evidence="1" type="ORF">POPTR_008G218000</name>
</gene>
<reference evidence="1 2" key="1">
    <citation type="journal article" date="2006" name="Science">
        <title>The genome of black cottonwood, Populus trichocarpa (Torr. &amp; Gray).</title>
        <authorList>
            <person name="Tuskan G.A."/>
            <person name="Difazio S."/>
            <person name="Jansson S."/>
            <person name="Bohlmann J."/>
            <person name="Grigoriev I."/>
            <person name="Hellsten U."/>
            <person name="Putnam N."/>
            <person name="Ralph S."/>
            <person name="Rombauts S."/>
            <person name="Salamov A."/>
            <person name="Schein J."/>
            <person name="Sterck L."/>
            <person name="Aerts A."/>
            <person name="Bhalerao R.R."/>
            <person name="Bhalerao R.P."/>
            <person name="Blaudez D."/>
            <person name="Boerjan W."/>
            <person name="Brun A."/>
            <person name="Brunner A."/>
            <person name="Busov V."/>
            <person name="Campbell M."/>
            <person name="Carlson J."/>
            <person name="Chalot M."/>
            <person name="Chapman J."/>
            <person name="Chen G.L."/>
            <person name="Cooper D."/>
            <person name="Coutinho P.M."/>
            <person name="Couturier J."/>
            <person name="Covert S."/>
            <person name="Cronk Q."/>
            <person name="Cunningham R."/>
            <person name="Davis J."/>
            <person name="Degroeve S."/>
            <person name="Dejardin A."/>
            <person name="Depamphilis C."/>
            <person name="Detter J."/>
            <person name="Dirks B."/>
            <person name="Dubchak I."/>
            <person name="Duplessis S."/>
            <person name="Ehlting J."/>
            <person name="Ellis B."/>
            <person name="Gendler K."/>
            <person name="Goodstein D."/>
            <person name="Gribskov M."/>
            <person name="Grimwood J."/>
            <person name="Groover A."/>
            <person name="Gunter L."/>
            <person name="Hamberger B."/>
            <person name="Heinze B."/>
            <person name="Helariutta Y."/>
            <person name="Henrissat B."/>
            <person name="Holligan D."/>
            <person name="Holt R."/>
            <person name="Huang W."/>
            <person name="Islam-Faridi N."/>
            <person name="Jones S."/>
            <person name="Jones-Rhoades M."/>
            <person name="Jorgensen R."/>
            <person name="Joshi C."/>
            <person name="Kangasjarvi J."/>
            <person name="Karlsson J."/>
            <person name="Kelleher C."/>
            <person name="Kirkpatrick R."/>
            <person name="Kirst M."/>
            <person name="Kohler A."/>
            <person name="Kalluri U."/>
            <person name="Larimer F."/>
            <person name="Leebens-Mack J."/>
            <person name="Leple J.C."/>
            <person name="Locascio P."/>
            <person name="Lou Y."/>
            <person name="Lucas S."/>
            <person name="Martin F."/>
            <person name="Montanini B."/>
            <person name="Napoli C."/>
            <person name="Nelson D.R."/>
            <person name="Nelson C."/>
            <person name="Nieminen K."/>
            <person name="Nilsson O."/>
            <person name="Pereda V."/>
            <person name="Peter G."/>
            <person name="Philippe R."/>
            <person name="Pilate G."/>
            <person name="Poliakov A."/>
            <person name="Razumovskaya J."/>
            <person name="Richardson P."/>
            <person name="Rinaldi C."/>
            <person name="Ritland K."/>
            <person name="Rouze P."/>
            <person name="Ryaboy D."/>
            <person name="Schmutz J."/>
            <person name="Schrader J."/>
            <person name="Segerman B."/>
            <person name="Shin H."/>
            <person name="Siddiqui A."/>
            <person name="Sterky F."/>
            <person name="Terry A."/>
            <person name="Tsai C.J."/>
            <person name="Uberbacher E."/>
            <person name="Unneberg P."/>
            <person name="Vahala J."/>
            <person name="Wall K."/>
            <person name="Wessler S."/>
            <person name="Yang G."/>
            <person name="Yin T."/>
            <person name="Douglas C."/>
            <person name="Marra M."/>
            <person name="Sandberg G."/>
            <person name="Van de Peer Y."/>
            <person name="Rokhsar D."/>
        </authorList>
    </citation>
    <scope>NUCLEOTIDE SEQUENCE [LARGE SCALE GENOMIC DNA]</scope>
    <source>
        <strain evidence="2">cv. Nisqually</strain>
    </source>
</reference>